<evidence type="ECO:0000256" key="4">
    <source>
        <dbReference type="ARBA" id="ARBA00023242"/>
    </source>
</evidence>
<evidence type="ECO:0000256" key="1">
    <source>
        <dbReference type="ARBA" id="ARBA00004123"/>
    </source>
</evidence>
<dbReference type="Gene3D" id="6.10.250.980">
    <property type="match status" value="1"/>
</dbReference>
<dbReference type="GO" id="GO:0046983">
    <property type="term" value="F:protein dimerization activity"/>
    <property type="evidence" value="ECO:0007669"/>
    <property type="project" value="InterPro"/>
</dbReference>
<dbReference type="PANTHER" id="PTHR10985">
    <property type="entry name" value="BASIC HELIX-LOOP-HELIX TRANSCRIPTION FACTOR, HES-RELATED"/>
    <property type="match status" value="1"/>
</dbReference>
<feature type="region of interest" description="Disordered" evidence="5">
    <location>
        <begin position="69"/>
        <end position="89"/>
    </location>
</feature>
<evidence type="ECO:0000313" key="8">
    <source>
        <dbReference type="RefSeq" id="XP_022094826.1"/>
    </source>
</evidence>
<dbReference type="InterPro" id="IPR050370">
    <property type="entry name" value="HES_HEY"/>
</dbReference>
<evidence type="ECO:0000256" key="5">
    <source>
        <dbReference type="SAM" id="MobiDB-lite"/>
    </source>
</evidence>
<comment type="subcellular location">
    <subcellularLocation>
        <location evidence="1">Nucleus</location>
    </subcellularLocation>
</comment>
<dbReference type="KEGG" id="aplc:110981522"/>
<dbReference type="AlphaFoldDB" id="A0A8B7YU07"/>
<keyword evidence="7" id="KW-1185">Reference proteome</keyword>
<feature type="domain" description="BHLH" evidence="6">
    <location>
        <begin position="7"/>
        <end position="61"/>
    </location>
</feature>
<feature type="region of interest" description="Disordered" evidence="5">
    <location>
        <begin position="303"/>
        <end position="322"/>
    </location>
</feature>
<proteinExistence type="predicted"/>
<dbReference type="SMART" id="SM00353">
    <property type="entry name" value="HLH"/>
    <property type="match status" value="1"/>
</dbReference>
<evidence type="ECO:0000259" key="6">
    <source>
        <dbReference type="PROSITE" id="PS50888"/>
    </source>
</evidence>
<protein>
    <submittedName>
        <fullName evidence="8 9">Hairy/enhancer-of-split related with YRPW motif protein 1-like isoform X1</fullName>
    </submittedName>
</protein>
<accession>A0A8B7YU07</accession>
<dbReference type="GeneID" id="110981522"/>
<feature type="region of interest" description="Disordered" evidence="5">
    <location>
        <begin position="1"/>
        <end position="22"/>
    </location>
</feature>
<dbReference type="OrthoDB" id="7693256at2759"/>
<reference evidence="8 9" key="1">
    <citation type="submission" date="2025-04" db="UniProtKB">
        <authorList>
            <consortium name="RefSeq"/>
        </authorList>
    </citation>
    <scope>IDENTIFICATION</scope>
</reference>
<dbReference type="SUPFAM" id="SSF158457">
    <property type="entry name" value="Orange domain-like"/>
    <property type="match status" value="1"/>
</dbReference>
<keyword evidence="4" id="KW-0539">Nucleus</keyword>
<gene>
    <name evidence="8 9" type="primary">LOC110981522</name>
</gene>
<evidence type="ECO:0000313" key="7">
    <source>
        <dbReference type="Proteomes" id="UP000694845"/>
    </source>
</evidence>
<dbReference type="RefSeq" id="XP_022094826.1">
    <property type="nucleotide sequence ID" value="XM_022239134.1"/>
</dbReference>
<feature type="region of interest" description="Disordered" evidence="5">
    <location>
        <begin position="167"/>
        <end position="197"/>
    </location>
</feature>
<dbReference type="InterPro" id="IPR011598">
    <property type="entry name" value="bHLH_dom"/>
</dbReference>
<evidence type="ECO:0000256" key="3">
    <source>
        <dbReference type="ARBA" id="ARBA00023163"/>
    </source>
</evidence>
<dbReference type="PROSITE" id="PS50888">
    <property type="entry name" value="BHLH"/>
    <property type="match status" value="1"/>
</dbReference>
<sequence>MRRTQRDASTLRRAVEKRSRERIGHSLKELKRLLPNFKQHGSKTGEQIDLLQSAVDYLKSVQTSSSVDQLSWSTDSAKSTPSLGEGPLPSLFNPPLAPVDAMMDGYQDCMEETIRYLVQVEGFPPNHDIIIRLRAHLIQSQSKLDLNNQLRTSQARLTLDQYYDLQQQQQQQRQHHHHRAGQQFAAAGSTQTSPQLAHTNACAAYPPGSALLARNGTPAQEALHSKTAPGQASLSQLPLGVMTPLTVDTNQYYAMPSPLAHCLSEGALARQGSAEPLLTIARTLPTNSGAAFSARGGGPTAVTCSNSTAGRTAPRGGTNPRTEQRLSVQSIAPSVASNVSGSHLGFNLNYDAPYLVAFVRPAAQ</sequence>
<evidence type="ECO:0000313" key="9">
    <source>
        <dbReference type="RefSeq" id="XP_022094827.1"/>
    </source>
</evidence>
<dbReference type="RefSeq" id="XP_022094827.1">
    <property type="nucleotide sequence ID" value="XM_022239135.1"/>
</dbReference>
<dbReference type="Proteomes" id="UP000694845">
    <property type="component" value="Unplaced"/>
</dbReference>
<dbReference type="Gene3D" id="4.10.280.10">
    <property type="entry name" value="Helix-loop-helix DNA-binding domain"/>
    <property type="match status" value="1"/>
</dbReference>
<keyword evidence="3" id="KW-0804">Transcription</keyword>
<evidence type="ECO:0000256" key="2">
    <source>
        <dbReference type="ARBA" id="ARBA00023015"/>
    </source>
</evidence>
<name>A0A8B7YU07_ACAPL</name>
<dbReference type="GO" id="GO:0005634">
    <property type="term" value="C:nucleus"/>
    <property type="evidence" value="ECO:0007669"/>
    <property type="project" value="UniProtKB-SubCell"/>
</dbReference>
<dbReference type="SUPFAM" id="SSF47459">
    <property type="entry name" value="HLH, helix-loop-helix DNA-binding domain"/>
    <property type="match status" value="1"/>
</dbReference>
<keyword evidence="2" id="KW-0805">Transcription regulation</keyword>
<organism evidence="7 8">
    <name type="scientific">Acanthaster planci</name>
    <name type="common">Crown-of-thorns starfish</name>
    <dbReference type="NCBI Taxonomy" id="133434"/>
    <lineage>
        <taxon>Eukaryota</taxon>
        <taxon>Metazoa</taxon>
        <taxon>Echinodermata</taxon>
        <taxon>Eleutherozoa</taxon>
        <taxon>Asterozoa</taxon>
        <taxon>Asteroidea</taxon>
        <taxon>Valvatacea</taxon>
        <taxon>Valvatida</taxon>
        <taxon>Acanthasteridae</taxon>
        <taxon>Acanthaster</taxon>
    </lineage>
</organism>
<dbReference type="Pfam" id="PF00010">
    <property type="entry name" value="HLH"/>
    <property type="match status" value="1"/>
</dbReference>
<dbReference type="InterPro" id="IPR036638">
    <property type="entry name" value="HLH_DNA-bd_sf"/>
</dbReference>
<feature type="compositionally biased region" description="Polar residues" evidence="5">
    <location>
        <begin position="69"/>
        <end position="82"/>
    </location>
</feature>